<feature type="transmembrane region" description="Helical" evidence="1">
    <location>
        <begin position="67"/>
        <end position="89"/>
    </location>
</feature>
<evidence type="ECO:0000256" key="1">
    <source>
        <dbReference type="SAM" id="Phobius"/>
    </source>
</evidence>
<dbReference type="EMBL" id="JBHSNF010000002">
    <property type="protein sequence ID" value="MFC5526407.1"/>
    <property type="molecule type" value="Genomic_DNA"/>
</dbReference>
<proteinExistence type="predicted"/>
<protein>
    <recommendedName>
        <fullName evidence="4">Cytochrome b561 domain-containing protein</fullName>
    </recommendedName>
</protein>
<gene>
    <name evidence="2" type="ORF">ACFPPA_11755</name>
</gene>
<feature type="transmembrane region" description="Helical" evidence="1">
    <location>
        <begin position="12"/>
        <end position="31"/>
    </location>
</feature>
<feature type="transmembrane region" description="Helical" evidence="1">
    <location>
        <begin position="95"/>
        <end position="115"/>
    </location>
</feature>
<evidence type="ECO:0000313" key="2">
    <source>
        <dbReference type="EMBL" id="MFC5526407.1"/>
    </source>
</evidence>
<accession>A0ABW0QS94</accession>
<keyword evidence="1" id="KW-0812">Transmembrane</keyword>
<name>A0ABW0QS94_9GAMM</name>
<reference evidence="3" key="1">
    <citation type="journal article" date="2019" name="Int. J. Syst. Evol. Microbiol.">
        <title>The Global Catalogue of Microorganisms (GCM) 10K type strain sequencing project: providing services to taxonomists for standard genome sequencing and annotation.</title>
        <authorList>
            <consortium name="The Broad Institute Genomics Platform"/>
            <consortium name="The Broad Institute Genome Sequencing Center for Infectious Disease"/>
            <person name="Wu L."/>
            <person name="Ma J."/>
        </authorList>
    </citation>
    <scope>NUCLEOTIDE SEQUENCE [LARGE SCALE GENOMIC DNA]</scope>
    <source>
        <strain evidence="3">CGMCC 1.16619</strain>
    </source>
</reference>
<keyword evidence="3" id="KW-1185">Reference proteome</keyword>
<dbReference type="RefSeq" id="WP_377320048.1">
    <property type="nucleotide sequence ID" value="NZ_JBHSNF010000002.1"/>
</dbReference>
<dbReference type="Proteomes" id="UP001596114">
    <property type="component" value="Unassembled WGS sequence"/>
</dbReference>
<feature type="transmembrane region" description="Helical" evidence="1">
    <location>
        <begin position="37"/>
        <end position="55"/>
    </location>
</feature>
<sequence>MKMNTLAQLVRVLLGVAGVALVLLGIAFWTGHASSLIPVHAAIGLLFVVCLWVLSILGLKAGVNRRLVAFVFIWSLAVPIVGAIQMLLLPGAWHWVVQVTHLLTGIVAMYLGALLHKRISLAIS</sequence>
<keyword evidence="1" id="KW-0472">Membrane</keyword>
<keyword evidence="1" id="KW-1133">Transmembrane helix</keyword>
<evidence type="ECO:0000313" key="3">
    <source>
        <dbReference type="Proteomes" id="UP001596114"/>
    </source>
</evidence>
<evidence type="ECO:0008006" key="4">
    <source>
        <dbReference type="Google" id="ProtNLM"/>
    </source>
</evidence>
<comment type="caution">
    <text evidence="2">The sequence shown here is derived from an EMBL/GenBank/DDBJ whole genome shotgun (WGS) entry which is preliminary data.</text>
</comment>
<organism evidence="2 3">
    <name type="scientific">Rhodanobacter ginsengisoli</name>
    <dbReference type="NCBI Taxonomy" id="418646"/>
    <lineage>
        <taxon>Bacteria</taxon>
        <taxon>Pseudomonadati</taxon>
        <taxon>Pseudomonadota</taxon>
        <taxon>Gammaproteobacteria</taxon>
        <taxon>Lysobacterales</taxon>
        <taxon>Rhodanobacteraceae</taxon>
        <taxon>Rhodanobacter</taxon>
    </lineage>
</organism>